<accession>A0AA36H740</accession>
<comment type="caution">
    <text evidence="1">The sequence shown here is derived from an EMBL/GenBank/DDBJ whole genome shotgun (WGS) entry which is preliminary data.</text>
</comment>
<sequence length="87" mass="9557">MKTSIPASQLKLPYGARMILGKTLTEMSNERRGALRFTCAIALLPSLFPLSAIMKYLRFEGKRVVFLRVSVIVRSSSGYAAGVMTST</sequence>
<dbReference type="AlphaFoldDB" id="A0AA36H740"/>
<protein>
    <submittedName>
        <fullName evidence="1">Uncharacterized protein</fullName>
    </submittedName>
</protein>
<reference evidence="1" key="1">
    <citation type="submission" date="2023-07" db="EMBL/GenBank/DDBJ databases">
        <authorList>
            <consortium name="CYATHOMIX"/>
        </authorList>
    </citation>
    <scope>NUCLEOTIDE SEQUENCE</scope>
    <source>
        <strain evidence="1">N/A</strain>
    </source>
</reference>
<organism evidence="1 2">
    <name type="scientific">Cylicocyclus nassatus</name>
    <name type="common">Nematode worm</name>
    <dbReference type="NCBI Taxonomy" id="53992"/>
    <lineage>
        <taxon>Eukaryota</taxon>
        <taxon>Metazoa</taxon>
        <taxon>Ecdysozoa</taxon>
        <taxon>Nematoda</taxon>
        <taxon>Chromadorea</taxon>
        <taxon>Rhabditida</taxon>
        <taxon>Rhabditina</taxon>
        <taxon>Rhabditomorpha</taxon>
        <taxon>Strongyloidea</taxon>
        <taxon>Strongylidae</taxon>
        <taxon>Cylicocyclus</taxon>
    </lineage>
</organism>
<evidence type="ECO:0000313" key="1">
    <source>
        <dbReference type="EMBL" id="CAJ0604874.1"/>
    </source>
</evidence>
<name>A0AA36H740_CYLNA</name>
<evidence type="ECO:0000313" key="2">
    <source>
        <dbReference type="Proteomes" id="UP001176961"/>
    </source>
</evidence>
<gene>
    <name evidence="1" type="ORF">CYNAS_LOCUS16857</name>
</gene>
<proteinExistence type="predicted"/>
<keyword evidence="2" id="KW-1185">Reference proteome</keyword>
<dbReference type="Proteomes" id="UP001176961">
    <property type="component" value="Unassembled WGS sequence"/>
</dbReference>
<dbReference type="EMBL" id="CATQJL010000316">
    <property type="protein sequence ID" value="CAJ0604874.1"/>
    <property type="molecule type" value="Genomic_DNA"/>
</dbReference>